<evidence type="ECO:0000313" key="3">
    <source>
        <dbReference type="Proteomes" id="UP000661507"/>
    </source>
</evidence>
<dbReference type="RefSeq" id="WP_188967461.1">
    <property type="nucleotide sequence ID" value="NZ_BMKW01000006.1"/>
</dbReference>
<feature type="chain" id="PRO_5037056831" description="Autotransporter domain-containing protein" evidence="1">
    <location>
        <begin position="28"/>
        <end position="329"/>
    </location>
</feature>
<keyword evidence="3" id="KW-1185">Reference proteome</keyword>
<comment type="caution">
    <text evidence="2">The sequence shown here is derived from an EMBL/GenBank/DDBJ whole genome shotgun (WGS) entry which is preliminary data.</text>
</comment>
<dbReference type="AlphaFoldDB" id="A0A917KK15"/>
<evidence type="ECO:0000256" key="1">
    <source>
        <dbReference type="SAM" id="SignalP"/>
    </source>
</evidence>
<sequence length="329" mass="33906">MTNPVRSCLRRLPITLLLSGAPAMASAQTLRESLADVARAGDIAGALHTFSIFGGVPGISAATYDSGGLHLDSYKVPVAHSFAPVESSWLGGAAPYVEFTGGYNHGRENDIVSDRGYGATGARFTYDAVTALGGVGVDIPVLEALGGKTIIRPIFLVGYTRIDSDARFSGVVAPVLAQATRGLLTNVSLDSLLIGGAVAALHERDLGRQMTLQAGLRFNQIADIGLSASDPAFDITNGFSVATASVELKGPTGFEVGSLSVRWIAFASGTWMLGQNNDALGFSRFAELGGGLEFADGQLLPGVSAVSLRGSGIVGDGVTGWSVGVRVSF</sequence>
<feature type="signal peptide" evidence="1">
    <location>
        <begin position="1"/>
        <end position="27"/>
    </location>
</feature>
<gene>
    <name evidence="2" type="ORF">GCM10011320_25730</name>
</gene>
<dbReference type="EMBL" id="BMKW01000006">
    <property type="protein sequence ID" value="GGJ17198.1"/>
    <property type="molecule type" value="Genomic_DNA"/>
</dbReference>
<name>A0A917KK15_9PROT</name>
<organism evidence="2 3">
    <name type="scientific">Neoroseomonas lacus</name>
    <dbReference type="NCBI Taxonomy" id="287609"/>
    <lineage>
        <taxon>Bacteria</taxon>
        <taxon>Pseudomonadati</taxon>
        <taxon>Pseudomonadota</taxon>
        <taxon>Alphaproteobacteria</taxon>
        <taxon>Acetobacterales</taxon>
        <taxon>Acetobacteraceae</taxon>
        <taxon>Neoroseomonas</taxon>
    </lineage>
</organism>
<accession>A0A917KK15</accession>
<keyword evidence="1" id="KW-0732">Signal</keyword>
<protein>
    <recommendedName>
        <fullName evidence="4">Autotransporter domain-containing protein</fullName>
    </recommendedName>
</protein>
<reference evidence="2" key="2">
    <citation type="submission" date="2020-09" db="EMBL/GenBank/DDBJ databases">
        <authorList>
            <person name="Sun Q."/>
            <person name="Zhou Y."/>
        </authorList>
    </citation>
    <scope>NUCLEOTIDE SEQUENCE</scope>
    <source>
        <strain evidence="2">CGMCC 1.3617</strain>
    </source>
</reference>
<reference evidence="2" key="1">
    <citation type="journal article" date="2014" name="Int. J. Syst. Evol. Microbiol.">
        <title>Complete genome sequence of Corynebacterium casei LMG S-19264T (=DSM 44701T), isolated from a smear-ripened cheese.</title>
        <authorList>
            <consortium name="US DOE Joint Genome Institute (JGI-PGF)"/>
            <person name="Walter F."/>
            <person name="Albersmeier A."/>
            <person name="Kalinowski J."/>
            <person name="Ruckert C."/>
        </authorList>
    </citation>
    <scope>NUCLEOTIDE SEQUENCE</scope>
    <source>
        <strain evidence="2">CGMCC 1.3617</strain>
    </source>
</reference>
<proteinExistence type="predicted"/>
<evidence type="ECO:0008006" key="4">
    <source>
        <dbReference type="Google" id="ProtNLM"/>
    </source>
</evidence>
<dbReference type="Proteomes" id="UP000661507">
    <property type="component" value="Unassembled WGS sequence"/>
</dbReference>
<evidence type="ECO:0000313" key="2">
    <source>
        <dbReference type="EMBL" id="GGJ17198.1"/>
    </source>
</evidence>